<dbReference type="OrthoDB" id="9794876at2"/>
<dbReference type="NCBIfam" id="NF009150">
    <property type="entry name" value="PRK12497.1-3"/>
    <property type="match status" value="1"/>
</dbReference>
<dbReference type="AlphaFoldDB" id="A0A1G6AM00"/>
<dbReference type="NCBIfam" id="NF009154">
    <property type="entry name" value="PRK12497.3-3"/>
    <property type="match status" value="1"/>
</dbReference>
<keyword evidence="4" id="KW-1185">Reference proteome</keyword>
<dbReference type="Pfam" id="PF02021">
    <property type="entry name" value="UPF0102"/>
    <property type="match status" value="1"/>
</dbReference>
<dbReference type="GO" id="GO:0004519">
    <property type="term" value="F:endonuclease activity"/>
    <property type="evidence" value="ECO:0007669"/>
    <property type="project" value="UniProtKB-KW"/>
</dbReference>
<organism evidence="3 4">
    <name type="scientific">Desulfonatronum thiosulfatophilum</name>
    <dbReference type="NCBI Taxonomy" id="617002"/>
    <lineage>
        <taxon>Bacteria</taxon>
        <taxon>Pseudomonadati</taxon>
        <taxon>Thermodesulfobacteriota</taxon>
        <taxon>Desulfovibrionia</taxon>
        <taxon>Desulfovibrionales</taxon>
        <taxon>Desulfonatronaceae</taxon>
        <taxon>Desulfonatronum</taxon>
    </lineage>
</organism>
<dbReference type="NCBIfam" id="TIGR00252">
    <property type="entry name" value="YraN family protein"/>
    <property type="match status" value="1"/>
</dbReference>
<name>A0A1G6AM00_9BACT</name>
<dbReference type="STRING" id="617002.SAMN05660653_00456"/>
<dbReference type="InterPro" id="IPR011856">
    <property type="entry name" value="tRNA_endonuc-like_dom_sf"/>
</dbReference>
<dbReference type="EMBL" id="FMXO01000002">
    <property type="protein sequence ID" value="SDB09163.1"/>
    <property type="molecule type" value="Genomic_DNA"/>
</dbReference>
<dbReference type="PANTHER" id="PTHR34039:SF1">
    <property type="entry name" value="UPF0102 PROTEIN YRAN"/>
    <property type="match status" value="1"/>
</dbReference>
<protein>
    <recommendedName>
        <fullName evidence="2">UPF0102 protein SAMN05660653_00456</fullName>
    </recommendedName>
</protein>
<evidence type="ECO:0000313" key="3">
    <source>
        <dbReference type="EMBL" id="SDB09163.1"/>
    </source>
</evidence>
<keyword evidence="3" id="KW-0255">Endonuclease</keyword>
<keyword evidence="3" id="KW-0540">Nuclease</keyword>
<dbReference type="PANTHER" id="PTHR34039">
    <property type="entry name" value="UPF0102 PROTEIN YRAN"/>
    <property type="match status" value="1"/>
</dbReference>
<dbReference type="GO" id="GO:0003676">
    <property type="term" value="F:nucleic acid binding"/>
    <property type="evidence" value="ECO:0007669"/>
    <property type="project" value="InterPro"/>
</dbReference>
<evidence type="ECO:0000313" key="4">
    <source>
        <dbReference type="Proteomes" id="UP000198771"/>
    </source>
</evidence>
<keyword evidence="3" id="KW-0378">Hydrolase</keyword>
<gene>
    <name evidence="3" type="ORF">SAMN05660653_00456</name>
</gene>
<sequence length="134" mass="15040">MAAGHLKCGHAGEDAAVLFLKELNYQILERNFRCKSGEVDVICLDGEVLVFVEVRTRAARSLSTPAQSVNQAKIAKVARAASFFLSRHDWWEKPCRFDLVAVVHNAQGLRLEHIPDAFSFPPTVGRGRNPWQPW</sequence>
<dbReference type="Gene3D" id="3.40.1350.10">
    <property type="match status" value="1"/>
</dbReference>
<reference evidence="3 4" key="1">
    <citation type="submission" date="2016-10" db="EMBL/GenBank/DDBJ databases">
        <authorList>
            <person name="de Groot N.N."/>
        </authorList>
    </citation>
    <scope>NUCLEOTIDE SEQUENCE [LARGE SCALE GENOMIC DNA]</scope>
    <source>
        <strain evidence="3 4">ASO4-2</strain>
    </source>
</reference>
<dbReference type="RefSeq" id="WP_161946169.1">
    <property type="nucleotide sequence ID" value="NZ_FMXO01000002.1"/>
</dbReference>
<dbReference type="SUPFAM" id="SSF52980">
    <property type="entry name" value="Restriction endonuclease-like"/>
    <property type="match status" value="1"/>
</dbReference>
<dbReference type="InterPro" id="IPR011335">
    <property type="entry name" value="Restrct_endonuc-II-like"/>
</dbReference>
<dbReference type="HAMAP" id="MF_00048">
    <property type="entry name" value="UPF0102"/>
    <property type="match status" value="1"/>
</dbReference>
<evidence type="ECO:0000256" key="1">
    <source>
        <dbReference type="ARBA" id="ARBA00006738"/>
    </source>
</evidence>
<comment type="similarity">
    <text evidence="1 2">Belongs to the UPF0102 family.</text>
</comment>
<dbReference type="InterPro" id="IPR003509">
    <property type="entry name" value="UPF0102_YraN-like"/>
</dbReference>
<dbReference type="Proteomes" id="UP000198771">
    <property type="component" value="Unassembled WGS sequence"/>
</dbReference>
<accession>A0A1G6AM00</accession>
<evidence type="ECO:0000256" key="2">
    <source>
        <dbReference type="HAMAP-Rule" id="MF_00048"/>
    </source>
</evidence>
<dbReference type="CDD" id="cd20736">
    <property type="entry name" value="PoNe_Nuclease"/>
    <property type="match status" value="1"/>
</dbReference>
<proteinExistence type="inferred from homology"/>